<reference evidence="9" key="1">
    <citation type="submission" date="2022-01" db="EMBL/GenBank/DDBJ databases">
        <authorList>
            <person name="King R."/>
        </authorList>
    </citation>
    <scope>NUCLEOTIDE SEQUENCE</scope>
</reference>
<keyword evidence="5" id="KW-0862">Zinc</keyword>
<dbReference type="GO" id="GO:0005634">
    <property type="term" value="C:nucleus"/>
    <property type="evidence" value="ECO:0007669"/>
    <property type="project" value="UniProtKB-SubCell"/>
</dbReference>
<evidence type="ECO:0000256" key="4">
    <source>
        <dbReference type="ARBA" id="ARBA00022801"/>
    </source>
</evidence>
<feature type="signal peptide" evidence="7">
    <location>
        <begin position="1"/>
        <end position="19"/>
    </location>
</feature>
<evidence type="ECO:0000256" key="1">
    <source>
        <dbReference type="ARBA" id="ARBA00004123"/>
    </source>
</evidence>
<keyword evidence="10" id="KW-1185">Reference proteome</keyword>
<dbReference type="PANTHER" id="PTHR13204">
    <property type="entry name" value="PTD012 PROTEIN"/>
    <property type="match status" value="1"/>
</dbReference>
<evidence type="ECO:0000313" key="10">
    <source>
        <dbReference type="Proteomes" id="UP001153737"/>
    </source>
</evidence>
<keyword evidence="4" id="KW-0378">Hydrolase</keyword>
<dbReference type="PANTHER" id="PTHR13204:SF1">
    <property type="entry name" value="ESTER HYDROLASE C11ORF54"/>
    <property type="match status" value="1"/>
</dbReference>
<organism evidence="9 10">
    <name type="scientific">Phaedon cochleariae</name>
    <name type="common">Mustard beetle</name>
    <dbReference type="NCBI Taxonomy" id="80249"/>
    <lineage>
        <taxon>Eukaryota</taxon>
        <taxon>Metazoa</taxon>
        <taxon>Ecdysozoa</taxon>
        <taxon>Arthropoda</taxon>
        <taxon>Hexapoda</taxon>
        <taxon>Insecta</taxon>
        <taxon>Pterygota</taxon>
        <taxon>Neoptera</taxon>
        <taxon>Endopterygota</taxon>
        <taxon>Coleoptera</taxon>
        <taxon>Polyphaga</taxon>
        <taxon>Cucujiformia</taxon>
        <taxon>Chrysomeloidea</taxon>
        <taxon>Chrysomelidae</taxon>
        <taxon>Chrysomelinae</taxon>
        <taxon>Chrysomelini</taxon>
        <taxon>Phaedon</taxon>
    </lineage>
</organism>
<evidence type="ECO:0000313" key="9">
    <source>
        <dbReference type="EMBL" id="CAH1170418.1"/>
    </source>
</evidence>
<dbReference type="CDD" id="cd17298">
    <property type="entry name" value="DUF1907"/>
    <property type="match status" value="1"/>
</dbReference>
<dbReference type="OrthoDB" id="5119241at2759"/>
<reference evidence="9" key="2">
    <citation type="submission" date="2022-10" db="EMBL/GenBank/DDBJ databases">
        <authorList>
            <consortium name="ENA_rothamsted_submissions"/>
            <consortium name="culmorum"/>
            <person name="King R."/>
        </authorList>
    </citation>
    <scope>NUCLEOTIDE SEQUENCE</scope>
</reference>
<dbReference type="Proteomes" id="UP001153737">
    <property type="component" value="Chromosome 5"/>
</dbReference>
<keyword evidence="6" id="KW-0539">Nucleus</keyword>
<evidence type="ECO:0000256" key="2">
    <source>
        <dbReference type="ARBA" id="ARBA00011245"/>
    </source>
</evidence>
<dbReference type="SUPFAM" id="SSF117856">
    <property type="entry name" value="AF0104/ALDC/Ptd012-like"/>
    <property type="match status" value="1"/>
</dbReference>
<feature type="chain" id="PRO_5040170653" description="DUF1907 domain-containing protein" evidence="7">
    <location>
        <begin position="20"/>
        <end position="333"/>
    </location>
</feature>
<evidence type="ECO:0000259" key="8">
    <source>
        <dbReference type="SMART" id="SM01168"/>
    </source>
</evidence>
<sequence length="333" mass="36881">MSFVILAFISVLIKCPIMALPTCLPLESKALYVPSLTSLAETLNEGLKSNFAEVSVEVVECPDLTQEPFTLASKGLGGNPKIIELGGNPYLLPLVHKEKVYDLKNIAKLVGSDPAFIIGAGAGPNPYIGVNCEGIYNLNISNGTVNQLSRISKIDKNDDKSEQITLPNTETRAALMANLLITEGKPGPVIKVHVKRRIGEDNFITTIRKAIEKKYQDKNVGMGGVFVLKEGKAKQHVMRDFSKTPIENEEQLNNWLKFYNMSAPLIAVGTLVNADMDLDLRVQHFHSFSHHGEAGHYHYDTTPETAEYLGYFTLGENIYRIDRPINTHSWGRD</sequence>
<dbReference type="GO" id="GO:0008270">
    <property type="term" value="F:zinc ion binding"/>
    <property type="evidence" value="ECO:0007669"/>
    <property type="project" value="TreeGrafter"/>
</dbReference>
<name>A0A9P0DVQ9_PHACE</name>
<feature type="domain" description="DUF1907" evidence="8">
    <location>
        <begin position="42"/>
        <end position="321"/>
    </location>
</feature>
<protein>
    <recommendedName>
        <fullName evidence="8">DUF1907 domain-containing protein</fullName>
    </recommendedName>
</protein>
<evidence type="ECO:0000256" key="3">
    <source>
        <dbReference type="ARBA" id="ARBA00022723"/>
    </source>
</evidence>
<evidence type="ECO:0000256" key="7">
    <source>
        <dbReference type="SAM" id="SignalP"/>
    </source>
</evidence>
<dbReference type="AlphaFoldDB" id="A0A9P0DVQ9"/>
<dbReference type="GO" id="GO:0016788">
    <property type="term" value="F:hydrolase activity, acting on ester bonds"/>
    <property type="evidence" value="ECO:0007669"/>
    <property type="project" value="TreeGrafter"/>
</dbReference>
<dbReference type="EMBL" id="OU896711">
    <property type="protein sequence ID" value="CAH1170418.1"/>
    <property type="molecule type" value="Genomic_DNA"/>
</dbReference>
<dbReference type="Pfam" id="PF08925">
    <property type="entry name" value="DUF1907"/>
    <property type="match status" value="1"/>
</dbReference>
<proteinExistence type="predicted"/>
<keyword evidence="3" id="KW-0479">Metal-binding</keyword>
<gene>
    <name evidence="9" type="ORF">PHAECO_LOCUS9681</name>
</gene>
<dbReference type="InterPro" id="IPR015021">
    <property type="entry name" value="C11orf54_DUF1907"/>
</dbReference>
<evidence type="ECO:0000256" key="6">
    <source>
        <dbReference type="ARBA" id="ARBA00023242"/>
    </source>
</evidence>
<accession>A0A9P0DVQ9</accession>
<dbReference type="SMART" id="SM01168">
    <property type="entry name" value="DUF1907"/>
    <property type="match status" value="1"/>
</dbReference>
<evidence type="ECO:0000256" key="5">
    <source>
        <dbReference type="ARBA" id="ARBA00022833"/>
    </source>
</evidence>
<comment type="subcellular location">
    <subcellularLocation>
        <location evidence="1">Nucleus</location>
    </subcellularLocation>
</comment>
<keyword evidence="7" id="KW-0732">Signal</keyword>
<comment type="subunit">
    <text evidence="2">Monomer.</text>
</comment>